<reference evidence="1 2" key="1">
    <citation type="submission" date="2017-10" db="EMBL/GenBank/DDBJ databases">
        <title>Genomics of the genus Arcobacter.</title>
        <authorList>
            <person name="Perez-Cataluna A."/>
            <person name="Figueras M.J."/>
        </authorList>
    </citation>
    <scope>NUCLEOTIDE SEQUENCE [LARGE SCALE GENOMIC DNA]</scope>
    <source>
        <strain evidence="1 2">LMG 25534</strain>
    </source>
</reference>
<sequence length="49" mass="5862">MNLEQLYNKYLEILNFEIKYFNHKPTELRHLIGRLGEFYCAIKTNGTLA</sequence>
<dbReference type="Proteomes" id="UP000289132">
    <property type="component" value="Unassembled WGS sequence"/>
</dbReference>
<evidence type="ECO:0000313" key="1">
    <source>
        <dbReference type="EMBL" id="RXJ85295.1"/>
    </source>
</evidence>
<gene>
    <name evidence="1" type="ORF">CRU87_10775</name>
</gene>
<organism evidence="1 2">
    <name type="scientific">Aliarcobacter trophiarum LMG 25534</name>
    <dbReference type="NCBI Taxonomy" id="1032241"/>
    <lineage>
        <taxon>Bacteria</taxon>
        <taxon>Pseudomonadati</taxon>
        <taxon>Campylobacterota</taxon>
        <taxon>Epsilonproteobacteria</taxon>
        <taxon>Campylobacterales</taxon>
        <taxon>Arcobacteraceae</taxon>
        <taxon>Aliarcobacter</taxon>
    </lineage>
</organism>
<comment type="caution">
    <text evidence="1">The sequence shown here is derived from an EMBL/GenBank/DDBJ whole genome shotgun (WGS) entry which is preliminary data.</text>
</comment>
<name>A0ABY0EWQ1_9BACT</name>
<evidence type="ECO:0000313" key="2">
    <source>
        <dbReference type="Proteomes" id="UP000289132"/>
    </source>
</evidence>
<proteinExistence type="predicted"/>
<dbReference type="EMBL" id="PDKD01000206">
    <property type="protein sequence ID" value="RXJ85295.1"/>
    <property type="molecule type" value="Genomic_DNA"/>
</dbReference>
<feature type="non-terminal residue" evidence="1">
    <location>
        <position position="49"/>
    </location>
</feature>
<protein>
    <submittedName>
        <fullName evidence="1">Uncharacterized protein</fullName>
    </submittedName>
</protein>
<keyword evidence="2" id="KW-1185">Reference proteome</keyword>
<accession>A0ABY0EWQ1</accession>